<dbReference type="PATRIC" id="fig|84531.8.peg.2097"/>
<dbReference type="EMBL" id="CP011129">
    <property type="protein sequence ID" value="ALN80218.1"/>
    <property type="molecule type" value="Genomic_DNA"/>
</dbReference>
<evidence type="ECO:0000313" key="3">
    <source>
        <dbReference type="Proteomes" id="UP000060787"/>
    </source>
</evidence>
<reference evidence="2 3" key="1">
    <citation type="journal article" date="2015" name="BMC Genomics">
        <title>Comparative genomics and metabolic profiling of the genus Lysobacter.</title>
        <authorList>
            <person name="de Bruijn I."/>
            <person name="Cheng X."/>
            <person name="de Jager V."/>
            <person name="Exposito R.G."/>
            <person name="Watrous J."/>
            <person name="Patel N."/>
            <person name="Postma J."/>
            <person name="Dorrestein P.C."/>
            <person name="Kobayashi D."/>
            <person name="Raaijmakers J.M."/>
        </authorList>
    </citation>
    <scope>NUCLEOTIDE SEQUENCE [LARGE SCALE GENOMIC DNA]</scope>
    <source>
        <strain evidence="2 3">76</strain>
    </source>
</reference>
<evidence type="ECO:0000256" key="1">
    <source>
        <dbReference type="SAM" id="MobiDB-lite"/>
    </source>
</evidence>
<name>A0A0S2F9J0_LYSAN</name>
<dbReference type="KEGG" id="lab:LA76x_2079"/>
<dbReference type="AlphaFoldDB" id="A0A0S2F9J0"/>
<evidence type="ECO:0000313" key="2">
    <source>
        <dbReference type="EMBL" id="ALN80218.1"/>
    </source>
</evidence>
<proteinExistence type="predicted"/>
<gene>
    <name evidence="2" type="ORF">LA76x_2079</name>
</gene>
<organism evidence="2 3">
    <name type="scientific">Lysobacter antibioticus</name>
    <dbReference type="NCBI Taxonomy" id="84531"/>
    <lineage>
        <taxon>Bacteria</taxon>
        <taxon>Pseudomonadati</taxon>
        <taxon>Pseudomonadota</taxon>
        <taxon>Gammaproteobacteria</taxon>
        <taxon>Lysobacterales</taxon>
        <taxon>Lysobacteraceae</taxon>
        <taxon>Lysobacter</taxon>
    </lineage>
</organism>
<keyword evidence="3" id="KW-1185">Reference proteome</keyword>
<feature type="region of interest" description="Disordered" evidence="1">
    <location>
        <begin position="24"/>
        <end position="54"/>
    </location>
</feature>
<sequence>MRMGTLNGGRAARRPVHMVKPALGSVLSGMRARPRSTPLRRAEGGLARPLRRRQHGRSISNHKLYFTPACCHRFQRFRLRSSAQEPALQQWLHSGNKRENALQSIA</sequence>
<dbReference type="STRING" id="84531.LA76x_2079"/>
<protein>
    <submittedName>
        <fullName evidence="2">Uncharacterized protein</fullName>
    </submittedName>
</protein>
<dbReference type="Proteomes" id="UP000060787">
    <property type="component" value="Chromosome"/>
</dbReference>
<accession>A0A0S2F9J0</accession>